<evidence type="ECO:0000313" key="2">
    <source>
        <dbReference type="EMBL" id="KAA1376113.1"/>
    </source>
</evidence>
<dbReference type="AlphaFoldDB" id="A0A641AL67"/>
<evidence type="ECO:0000259" key="1">
    <source>
        <dbReference type="Pfam" id="PF12728"/>
    </source>
</evidence>
<keyword evidence="3" id="KW-1185">Reference proteome</keyword>
<dbReference type="Pfam" id="PF12728">
    <property type="entry name" value="HTH_17"/>
    <property type="match status" value="1"/>
</dbReference>
<dbReference type="NCBIfam" id="TIGR01764">
    <property type="entry name" value="excise"/>
    <property type="match status" value="1"/>
</dbReference>
<sequence>MDIQKPEETTLVTQAEAARLLSISRTTLHRLVKAGELQQVHLGRRALVVRTSIDALIARKSAVTS</sequence>
<dbReference type="InterPro" id="IPR041657">
    <property type="entry name" value="HTH_17"/>
</dbReference>
<dbReference type="GO" id="GO:0003677">
    <property type="term" value="F:DNA binding"/>
    <property type="evidence" value="ECO:0007669"/>
    <property type="project" value="InterPro"/>
</dbReference>
<dbReference type="InterPro" id="IPR010093">
    <property type="entry name" value="SinI_DNA-bd"/>
</dbReference>
<accession>A0A641AL67</accession>
<proteinExistence type="predicted"/>
<evidence type="ECO:0000313" key="3">
    <source>
        <dbReference type="Proteomes" id="UP001515100"/>
    </source>
</evidence>
<comment type="caution">
    <text evidence="2">The sequence shown here is derived from an EMBL/GenBank/DDBJ whole genome shotgun (WGS) entry which is preliminary data.</text>
</comment>
<name>A0A641AL67_9ACTN</name>
<dbReference type="RefSeq" id="WP_129183832.1">
    <property type="nucleotide sequence ID" value="NZ_JAGIOG010000001.1"/>
</dbReference>
<feature type="domain" description="Helix-turn-helix" evidence="1">
    <location>
        <begin position="12"/>
        <end position="60"/>
    </location>
</feature>
<dbReference type="Proteomes" id="UP001515100">
    <property type="component" value="Unassembled WGS sequence"/>
</dbReference>
<protein>
    <submittedName>
        <fullName evidence="2">Helix-turn-helix domain-containing protein</fullName>
    </submittedName>
</protein>
<reference evidence="2" key="1">
    <citation type="submission" date="2019-09" db="EMBL/GenBank/DDBJ databases">
        <authorList>
            <person name="Li J."/>
        </authorList>
    </citation>
    <scope>NUCLEOTIDE SEQUENCE [LARGE SCALE GENOMIC DNA]</scope>
    <source>
        <strain evidence="2">NRBC 14897</strain>
    </source>
</reference>
<dbReference type="EMBL" id="SDPP02000003">
    <property type="protein sequence ID" value="KAA1376113.1"/>
    <property type="molecule type" value="Genomic_DNA"/>
</dbReference>
<gene>
    <name evidence="2" type="ORF">ESP62_011755</name>
</gene>
<dbReference type="OrthoDB" id="1093249at2"/>
<organism evidence="2 3">
    <name type="scientific">Aeromicrobium fastidiosum</name>
    <dbReference type="NCBI Taxonomy" id="52699"/>
    <lineage>
        <taxon>Bacteria</taxon>
        <taxon>Bacillati</taxon>
        <taxon>Actinomycetota</taxon>
        <taxon>Actinomycetes</taxon>
        <taxon>Propionibacteriales</taxon>
        <taxon>Nocardioidaceae</taxon>
        <taxon>Aeromicrobium</taxon>
    </lineage>
</organism>